<dbReference type="NCBIfam" id="TIGR01552">
    <property type="entry name" value="phd_fam"/>
    <property type="match status" value="1"/>
</dbReference>
<proteinExistence type="inferred from homology"/>
<name>A0A5C8PKQ8_9HYPH</name>
<sequence length="83" mass="9240">MKTANMHEAKTKLSELVDAATKGEEVVICKAGKPVVRLVPVTKKPARRKLGLWKGKVWMAPDWDSPEVNEEIARLFEEGDPPS</sequence>
<dbReference type="InterPro" id="IPR036165">
    <property type="entry name" value="YefM-like_sf"/>
</dbReference>
<dbReference type="InterPro" id="IPR006442">
    <property type="entry name" value="Antitoxin_Phd/YefM"/>
</dbReference>
<protein>
    <recommendedName>
        <fullName evidence="2">Antitoxin</fullName>
    </recommendedName>
</protein>
<comment type="similarity">
    <text evidence="1 2">Belongs to the phD/YefM antitoxin family.</text>
</comment>
<gene>
    <name evidence="3" type="ORF">FHP25_18235</name>
</gene>
<dbReference type="RefSeq" id="WP_147848388.1">
    <property type="nucleotide sequence ID" value="NZ_DATAJT010000084.1"/>
</dbReference>
<dbReference type="Proteomes" id="UP000321638">
    <property type="component" value="Unassembled WGS sequence"/>
</dbReference>
<accession>A0A5C8PKQ8</accession>
<comment type="function">
    <text evidence="2">Antitoxin component of a type II toxin-antitoxin (TA) system.</text>
</comment>
<evidence type="ECO:0000256" key="2">
    <source>
        <dbReference type="RuleBase" id="RU362080"/>
    </source>
</evidence>
<keyword evidence="4" id="KW-1185">Reference proteome</keyword>
<evidence type="ECO:0000313" key="3">
    <source>
        <dbReference type="EMBL" id="TXL74141.1"/>
    </source>
</evidence>
<comment type="caution">
    <text evidence="3">The sequence shown here is derived from an EMBL/GenBank/DDBJ whole genome shotgun (WGS) entry which is preliminary data.</text>
</comment>
<dbReference type="AlphaFoldDB" id="A0A5C8PKQ8"/>
<dbReference type="PANTHER" id="PTHR35377:SF4">
    <property type="entry name" value="PREVENT-HOST-DEATH FAMILY PROTEIN"/>
    <property type="match status" value="1"/>
</dbReference>
<dbReference type="InterPro" id="IPR051416">
    <property type="entry name" value="phD-YefM_TA_antitoxins"/>
</dbReference>
<organism evidence="3 4">
    <name type="scientific">Vineibacter terrae</name>
    <dbReference type="NCBI Taxonomy" id="2586908"/>
    <lineage>
        <taxon>Bacteria</taxon>
        <taxon>Pseudomonadati</taxon>
        <taxon>Pseudomonadota</taxon>
        <taxon>Alphaproteobacteria</taxon>
        <taxon>Hyphomicrobiales</taxon>
        <taxon>Vineibacter</taxon>
    </lineage>
</organism>
<dbReference type="Pfam" id="PF02604">
    <property type="entry name" value="PhdYeFM_antitox"/>
    <property type="match status" value="1"/>
</dbReference>
<evidence type="ECO:0000313" key="4">
    <source>
        <dbReference type="Proteomes" id="UP000321638"/>
    </source>
</evidence>
<dbReference type="PANTHER" id="PTHR35377">
    <property type="entry name" value="ANTITOXIN VAPB49-RELATED-RELATED"/>
    <property type="match status" value="1"/>
</dbReference>
<evidence type="ECO:0000256" key="1">
    <source>
        <dbReference type="ARBA" id="ARBA00009981"/>
    </source>
</evidence>
<dbReference type="SUPFAM" id="SSF143120">
    <property type="entry name" value="YefM-like"/>
    <property type="match status" value="1"/>
</dbReference>
<dbReference type="Gene3D" id="3.40.1620.10">
    <property type="entry name" value="YefM-like domain"/>
    <property type="match status" value="1"/>
</dbReference>
<dbReference type="EMBL" id="VDUZ01000020">
    <property type="protein sequence ID" value="TXL74141.1"/>
    <property type="molecule type" value="Genomic_DNA"/>
</dbReference>
<reference evidence="3 4" key="1">
    <citation type="submission" date="2019-06" db="EMBL/GenBank/DDBJ databases">
        <title>New taxonomy in bacterial strain CC-CFT640, isolated from vineyard.</title>
        <authorList>
            <person name="Lin S.-Y."/>
            <person name="Tsai C.-F."/>
            <person name="Young C.-C."/>
        </authorList>
    </citation>
    <scope>NUCLEOTIDE SEQUENCE [LARGE SCALE GENOMIC DNA]</scope>
    <source>
        <strain evidence="3 4">CC-CFT640</strain>
    </source>
</reference>
<dbReference type="OrthoDB" id="9800503at2"/>